<organism evidence="2 3">
    <name type="scientific">Desulfocurvibacter africanus subsp. africanus str. Walvis Bay</name>
    <dbReference type="NCBI Taxonomy" id="690850"/>
    <lineage>
        <taxon>Bacteria</taxon>
        <taxon>Pseudomonadati</taxon>
        <taxon>Thermodesulfobacteriota</taxon>
        <taxon>Desulfovibrionia</taxon>
        <taxon>Desulfovibrionales</taxon>
        <taxon>Desulfovibrionaceae</taxon>
        <taxon>Desulfocurvibacter</taxon>
    </lineage>
</organism>
<accession>F3YZF1</accession>
<feature type="region of interest" description="Disordered" evidence="1">
    <location>
        <begin position="136"/>
        <end position="171"/>
    </location>
</feature>
<protein>
    <submittedName>
        <fullName evidence="2">Uncharacterized protein</fullName>
    </submittedName>
</protein>
<keyword evidence="3" id="KW-1185">Reference proteome</keyword>
<dbReference type="KEGG" id="daf:Desaf_3703"/>
<proteinExistence type="predicted"/>
<evidence type="ECO:0000313" key="3">
    <source>
        <dbReference type="Proteomes" id="UP000007844"/>
    </source>
</evidence>
<dbReference type="Proteomes" id="UP000007844">
    <property type="component" value="Chromosome"/>
</dbReference>
<dbReference type="AlphaFoldDB" id="F3YZF1"/>
<feature type="compositionally biased region" description="Polar residues" evidence="1">
    <location>
        <begin position="155"/>
        <end position="171"/>
    </location>
</feature>
<sequence>MSDIPSSPAAKVLQERMEQSRQVALHEVRELRKALADLEQFLTGKRKRPGPDLFDVVHSAFEIFRNSSALADYGKLLEDLGSEVDRSQALALLEAKGARLLTKPAGWHWINPKGEMHFLAKKDEPEKALDALGKLQAGGGRQRKAKGASAGASQPAETVQATKAASGSEQG</sequence>
<evidence type="ECO:0000256" key="1">
    <source>
        <dbReference type="SAM" id="MobiDB-lite"/>
    </source>
</evidence>
<name>F3YZF1_DESAF</name>
<dbReference type="RefSeq" id="WP_014261585.1">
    <property type="nucleotide sequence ID" value="NC_016629.1"/>
</dbReference>
<reference evidence="2 3" key="1">
    <citation type="journal article" date="2011" name="J. Bacteriol.">
        <title>Genome sequence of the mercury-methylating and pleomorphic Desulfovibrio africanus Strain Walvis Bay.</title>
        <authorList>
            <person name="Brown S.D."/>
            <person name="Wall J.D."/>
            <person name="Kucken A.M."/>
            <person name="Gilmour C.C."/>
            <person name="Podar M."/>
            <person name="Brandt C.C."/>
            <person name="Teshima H."/>
            <person name="Detter J.C."/>
            <person name="Han C.S."/>
            <person name="Land M.L."/>
            <person name="Lucas S."/>
            <person name="Han J."/>
            <person name="Pennacchio L."/>
            <person name="Nolan M."/>
            <person name="Pitluck S."/>
            <person name="Woyke T."/>
            <person name="Goodwin L."/>
            <person name="Palumbo A.V."/>
            <person name="Elias D.A."/>
        </authorList>
    </citation>
    <scope>NUCLEOTIDE SEQUENCE [LARGE SCALE GENOMIC DNA]</scope>
    <source>
        <strain evidence="2 3">Walvis Bay</strain>
    </source>
</reference>
<evidence type="ECO:0000313" key="2">
    <source>
        <dbReference type="EMBL" id="EGJ51980.1"/>
    </source>
</evidence>
<dbReference type="EMBL" id="CP003221">
    <property type="protein sequence ID" value="EGJ51980.1"/>
    <property type="molecule type" value="Genomic_DNA"/>
</dbReference>
<dbReference type="eggNOG" id="ENOG5034BZW">
    <property type="taxonomic scope" value="Bacteria"/>
</dbReference>
<gene>
    <name evidence="2" type="ORF">Desaf_3703</name>
</gene>
<dbReference type="HOGENOM" id="CLU_127554_0_0_7"/>